<dbReference type="AlphaFoldDB" id="A0A9P8Y0F3"/>
<dbReference type="OrthoDB" id="4093325at2759"/>
<feature type="signal peptide" evidence="1">
    <location>
        <begin position="1"/>
        <end position="17"/>
    </location>
</feature>
<protein>
    <recommendedName>
        <fullName evidence="4">Cell wall protein PhiA</fullName>
    </recommendedName>
</protein>
<organism evidence="2 3">
    <name type="scientific">Microdochium trichocladiopsis</name>
    <dbReference type="NCBI Taxonomy" id="1682393"/>
    <lineage>
        <taxon>Eukaryota</taxon>
        <taxon>Fungi</taxon>
        <taxon>Dikarya</taxon>
        <taxon>Ascomycota</taxon>
        <taxon>Pezizomycotina</taxon>
        <taxon>Sordariomycetes</taxon>
        <taxon>Xylariomycetidae</taxon>
        <taxon>Xylariales</taxon>
        <taxon>Microdochiaceae</taxon>
        <taxon>Microdochium</taxon>
    </lineage>
</organism>
<dbReference type="GeneID" id="70184636"/>
<evidence type="ECO:0000313" key="3">
    <source>
        <dbReference type="Proteomes" id="UP000756346"/>
    </source>
</evidence>
<evidence type="ECO:0000256" key="1">
    <source>
        <dbReference type="SAM" id="SignalP"/>
    </source>
</evidence>
<name>A0A9P8Y0F3_9PEZI</name>
<sequence length="200" mass="20190">MFAKVFTAATLLTAASAGCVRPSSTSSAAPSGPTGIPANGKFGIMALRSASPIHFASTSAEGSHLYLNAPETGAVCTGDNGGSAVFYLKDGGLYLYTTDGAPAQQMWVDRSGMGQGITGYSTGGQGVPRNGETTGFAIDSNNSLSFNGVGFLACPGAPNGGWSIWVDAGISQPGGHEGCLGFSARAVEESSPFPCEYSQQ</sequence>
<accession>A0A9P8Y0F3</accession>
<feature type="chain" id="PRO_5040195888" description="Cell wall protein PhiA" evidence="1">
    <location>
        <begin position="18"/>
        <end position="200"/>
    </location>
</feature>
<comment type="caution">
    <text evidence="2">The sequence shown here is derived from an EMBL/GenBank/DDBJ whole genome shotgun (WGS) entry which is preliminary data.</text>
</comment>
<proteinExistence type="predicted"/>
<keyword evidence="1" id="KW-0732">Signal</keyword>
<dbReference type="RefSeq" id="XP_046008506.1">
    <property type="nucleotide sequence ID" value="XM_046155090.1"/>
</dbReference>
<gene>
    <name evidence="2" type="ORF">B0I36DRAFT_332294</name>
</gene>
<dbReference type="PROSITE" id="PS51257">
    <property type="entry name" value="PROKAR_LIPOPROTEIN"/>
    <property type="match status" value="1"/>
</dbReference>
<dbReference type="Proteomes" id="UP000756346">
    <property type="component" value="Unassembled WGS sequence"/>
</dbReference>
<reference evidence="2" key="1">
    <citation type="journal article" date="2021" name="Nat. Commun.">
        <title>Genetic determinants of endophytism in the Arabidopsis root mycobiome.</title>
        <authorList>
            <person name="Mesny F."/>
            <person name="Miyauchi S."/>
            <person name="Thiergart T."/>
            <person name="Pickel B."/>
            <person name="Atanasova L."/>
            <person name="Karlsson M."/>
            <person name="Huettel B."/>
            <person name="Barry K.W."/>
            <person name="Haridas S."/>
            <person name="Chen C."/>
            <person name="Bauer D."/>
            <person name="Andreopoulos W."/>
            <person name="Pangilinan J."/>
            <person name="LaButti K."/>
            <person name="Riley R."/>
            <person name="Lipzen A."/>
            <person name="Clum A."/>
            <person name="Drula E."/>
            <person name="Henrissat B."/>
            <person name="Kohler A."/>
            <person name="Grigoriev I.V."/>
            <person name="Martin F.M."/>
            <person name="Hacquard S."/>
        </authorList>
    </citation>
    <scope>NUCLEOTIDE SEQUENCE</scope>
    <source>
        <strain evidence="2">MPI-CAGE-CH-0230</strain>
    </source>
</reference>
<keyword evidence="3" id="KW-1185">Reference proteome</keyword>
<dbReference type="EMBL" id="JAGTJQ010000009">
    <property type="protein sequence ID" value="KAH7024958.1"/>
    <property type="molecule type" value="Genomic_DNA"/>
</dbReference>
<evidence type="ECO:0008006" key="4">
    <source>
        <dbReference type="Google" id="ProtNLM"/>
    </source>
</evidence>
<evidence type="ECO:0000313" key="2">
    <source>
        <dbReference type="EMBL" id="KAH7024958.1"/>
    </source>
</evidence>